<keyword evidence="3" id="KW-0805">Transcription regulation</keyword>
<dbReference type="OrthoDB" id="3862662at2759"/>
<accession>A0A8H6VL27</accession>
<keyword evidence="8" id="KW-1185">Reference proteome</keyword>
<reference evidence="7" key="1">
    <citation type="submission" date="2020-04" db="EMBL/GenBank/DDBJ databases">
        <title>Draft genome resource of the tomato pathogen Pseudocercospora fuligena.</title>
        <authorList>
            <person name="Zaccaron A."/>
        </authorList>
    </citation>
    <scope>NUCLEOTIDE SEQUENCE</scope>
    <source>
        <strain evidence="7">PF001</strain>
    </source>
</reference>
<name>A0A8H6VL27_9PEZI</name>
<evidence type="ECO:0000256" key="4">
    <source>
        <dbReference type="ARBA" id="ARBA00023163"/>
    </source>
</evidence>
<evidence type="ECO:0000256" key="1">
    <source>
        <dbReference type="ARBA" id="ARBA00004123"/>
    </source>
</evidence>
<dbReference type="InterPro" id="IPR050815">
    <property type="entry name" value="TF_fung"/>
</dbReference>
<comment type="caution">
    <text evidence="7">The sequence shown here is derived from an EMBL/GenBank/DDBJ whole genome shotgun (WGS) entry which is preliminary data.</text>
</comment>
<proteinExistence type="predicted"/>
<dbReference type="AlphaFoldDB" id="A0A8H6VL27"/>
<evidence type="ECO:0000256" key="3">
    <source>
        <dbReference type="ARBA" id="ARBA00023015"/>
    </source>
</evidence>
<dbReference type="GO" id="GO:0000981">
    <property type="term" value="F:DNA-binding transcription factor activity, RNA polymerase II-specific"/>
    <property type="evidence" value="ECO:0007669"/>
    <property type="project" value="InterPro"/>
</dbReference>
<keyword evidence="2" id="KW-0479">Metal-binding</keyword>
<dbReference type="PANTHER" id="PTHR47338:SF20">
    <property type="entry name" value="ZN(II)2CYS6 TRANSCRIPTION FACTOR (EUROFUNG)"/>
    <property type="match status" value="1"/>
</dbReference>
<dbReference type="InterPro" id="IPR007219">
    <property type="entry name" value="XnlR_reg_dom"/>
</dbReference>
<dbReference type="EMBL" id="JABCIY010000062">
    <property type="protein sequence ID" value="KAF7194322.1"/>
    <property type="molecule type" value="Genomic_DNA"/>
</dbReference>
<evidence type="ECO:0000259" key="6">
    <source>
        <dbReference type="SMART" id="SM00906"/>
    </source>
</evidence>
<keyword evidence="5" id="KW-0539">Nucleus</keyword>
<dbReference type="CDD" id="cd12148">
    <property type="entry name" value="fungal_TF_MHR"/>
    <property type="match status" value="1"/>
</dbReference>
<evidence type="ECO:0000256" key="2">
    <source>
        <dbReference type="ARBA" id="ARBA00022723"/>
    </source>
</evidence>
<dbReference type="Proteomes" id="UP000660729">
    <property type="component" value="Unassembled WGS sequence"/>
</dbReference>
<dbReference type="Pfam" id="PF04082">
    <property type="entry name" value="Fungal_trans"/>
    <property type="match status" value="1"/>
</dbReference>
<protein>
    <submittedName>
        <fullName evidence="7">Transcription factor BOA15</fullName>
    </submittedName>
</protein>
<dbReference type="GO" id="GO:0003677">
    <property type="term" value="F:DNA binding"/>
    <property type="evidence" value="ECO:0007669"/>
    <property type="project" value="InterPro"/>
</dbReference>
<evidence type="ECO:0000313" key="8">
    <source>
        <dbReference type="Proteomes" id="UP000660729"/>
    </source>
</evidence>
<feature type="domain" description="Xylanolytic transcriptional activator regulatory" evidence="6">
    <location>
        <begin position="124"/>
        <end position="201"/>
    </location>
</feature>
<gene>
    <name evidence="7" type="ORF">HII31_04355</name>
</gene>
<dbReference type="GO" id="GO:0008270">
    <property type="term" value="F:zinc ion binding"/>
    <property type="evidence" value="ECO:0007669"/>
    <property type="project" value="InterPro"/>
</dbReference>
<evidence type="ECO:0000256" key="5">
    <source>
        <dbReference type="ARBA" id="ARBA00023242"/>
    </source>
</evidence>
<organism evidence="7 8">
    <name type="scientific">Pseudocercospora fuligena</name>
    <dbReference type="NCBI Taxonomy" id="685502"/>
    <lineage>
        <taxon>Eukaryota</taxon>
        <taxon>Fungi</taxon>
        <taxon>Dikarya</taxon>
        <taxon>Ascomycota</taxon>
        <taxon>Pezizomycotina</taxon>
        <taxon>Dothideomycetes</taxon>
        <taxon>Dothideomycetidae</taxon>
        <taxon>Mycosphaerellales</taxon>
        <taxon>Mycosphaerellaceae</taxon>
        <taxon>Pseudocercospora</taxon>
    </lineage>
</organism>
<dbReference type="SMART" id="SM00906">
    <property type="entry name" value="Fungal_trans"/>
    <property type="match status" value="1"/>
</dbReference>
<dbReference type="GO" id="GO:0005634">
    <property type="term" value="C:nucleus"/>
    <property type="evidence" value="ECO:0007669"/>
    <property type="project" value="UniProtKB-SubCell"/>
</dbReference>
<evidence type="ECO:0000313" key="7">
    <source>
        <dbReference type="EMBL" id="KAF7194322.1"/>
    </source>
</evidence>
<dbReference type="PANTHER" id="PTHR47338">
    <property type="entry name" value="ZN(II)2CYS6 TRANSCRIPTION FACTOR (EUROFUNG)-RELATED"/>
    <property type="match status" value="1"/>
</dbReference>
<keyword evidence="4" id="KW-0804">Transcription</keyword>
<dbReference type="GO" id="GO:0006351">
    <property type="term" value="P:DNA-templated transcription"/>
    <property type="evidence" value="ECO:0007669"/>
    <property type="project" value="InterPro"/>
</dbReference>
<sequence length="402" mass="45063">MRRTLPMPSSLRDSLGTLEQIRSTVNRYFGHVHSWLPFLSPTRLELILVRSSLDTQADSVLLLLTIKLITTPPSSPRNPRTSLYLAIKHFHLEAETSSELSLTILQSGVLISLYEIAHGIHPAAFLTIAACARFAQALGIGARRAMGTRKALSLLEREERNRVWWAIIILDRFVTIGCPGRPLVTADPEIGDLLPSDDHAWSEGTIRADQYCTLAAPLTMHMSKFALLCQAARLLGQVFNAVSSDATDSEDTWLQLDRTLQSMLTASLELREPDYDQITFIYSALTALHRPYISHTASKDLANRFDPFIDERSRRAHSFRQQLTDKISANLIGAECLAYRDPEDMPPWGLFFAYQVCVSQLGSNSREVLDALKAQMKSIDVRWNVAGIYLQLLEAQELMLGL</sequence>
<comment type="subcellular location">
    <subcellularLocation>
        <location evidence="1">Nucleus</location>
    </subcellularLocation>
</comment>